<protein>
    <submittedName>
        <fullName evidence="1">Uncharacterized protein</fullName>
    </submittedName>
</protein>
<dbReference type="EMBL" id="JAIWYP010000012">
    <property type="protein sequence ID" value="KAH3725415.1"/>
    <property type="molecule type" value="Genomic_DNA"/>
</dbReference>
<dbReference type="Proteomes" id="UP000828390">
    <property type="component" value="Unassembled WGS sequence"/>
</dbReference>
<proteinExistence type="predicted"/>
<evidence type="ECO:0000313" key="1">
    <source>
        <dbReference type="EMBL" id="KAH3725415.1"/>
    </source>
</evidence>
<reference evidence="1" key="1">
    <citation type="journal article" date="2019" name="bioRxiv">
        <title>The Genome of the Zebra Mussel, Dreissena polymorpha: A Resource for Invasive Species Research.</title>
        <authorList>
            <person name="McCartney M.A."/>
            <person name="Auch B."/>
            <person name="Kono T."/>
            <person name="Mallez S."/>
            <person name="Zhang Y."/>
            <person name="Obille A."/>
            <person name="Becker A."/>
            <person name="Abrahante J.E."/>
            <person name="Garbe J."/>
            <person name="Badalamenti J.P."/>
            <person name="Herman A."/>
            <person name="Mangelson H."/>
            <person name="Liachko I."/>
            <person name="Sullivan S."/>
            <person name="Sone E.D."/>
            <person name="Koren S."/>
            <person name="Silverstein K.A.T."/>
            <person name="Beckman K.B."/>
            <person name="Gohl D.M."/>
        </authorList>
    </citation>
    <scope>NUCLEOTIDE SEQUENCE</scope>
    <source>
        <strain evidence="1">Duluth1</strain>
        <tissue evidence="1">Whole animal</tissue>
    </source>
</reference>
<gene>
    <name evidence="1" type="ORF">DPMN_051248</name>
</gene>
<accession>A0A9D4CHJ1</accession>
<organism evidence="1 2">
    <name type="scientific">Dreissena polymorpha</name>
    <name type="common">Zebra mussel</name>
    <name type="synonym">Mytilus polymorpha</name>
    <dbReference type="NCBI Taxonomy" id="45954"/>
    <lineage>
        <taxon>Eukaryota</taxon>
        <taxon>Metazoa</taxon>
        <taxon>Spiralia</taxon>
        <taxon>Lophotrochozoa</taxon>
        <taxon>Mollusca</taxon>
        <taxon>Bivalvia</taxon>
        <taxon>Autobranchia</taxon>
        <taxon>Heteroconchia</taxon>
        <taxon>Euheterodonta</taxon>
        <taxon>Imparidentia</taxon>
        <taxon>Neoheterodontei</taxon>
        <taxon>Myida</taxon>
        <taxon>Dreissenoidea</taxon>
        <taxon>Dreissenidae</taxon>
        <taxon>Dreissena</taxon>
    </lineage>
</organism>
<name>A0A9D4CHJ1_DREPO</name>
<sequence length="104" mass="11824">MIWSLWQGKGKPHFKTFLQPLVDELNKLQEGVIVGQHEVKAILTCCTIDMQTKAQVMEMSPHNGQYACITCEEQGLVFQQGKGHRKAIPFETEIPRGTVDLEQR</sequence>
<evidence type="ECO:0000313" key="2">
    <source>
        <dbReference type="Proteomes" id="UP000828390"/>
    </source>
</evidence>
<reference evidence="1" key="2">
    <citation type="submission" date="2020-11" db="EMBL/GenBank/DDBJ databases">
        <authorList>
            <person name="McCartney M.A."/>
            <person name="Auch B."/>
            <person name="Kono T."/>
            <person name="Mallez S."/>
            <person name="Becker A."/>
            <person name="Gohl D.M."/>
            <person name="Silverstein K.A.T."/>
            <person name="Koren S."/>
            <person name="Bechman K.B."/>
            <person name="Herman A."/>
            <person name="Abrahante J.E."/>
            <person name="Garbe J."/>
        </authorList>
    </citation>
    <scope>NUCLEOTIDE SEQUENCE</scope>
    <source>
        <strain evidence="1">Duluth1</strain>
        <tissue evidence="1">Whole animal</tissue>
    </source>
</reference>
<comment type="caution">
    <text evidence="1">The sequence shown here is derived from an EMBL/GenBank/DDBJ whole genome shotgun (WGS) entry which is preliminary data.</text>
</comment>
<keyword evidence="2" id="KW-1185">Reference proteome</keyword>
<dbReference type="AlphaFoldDB" id="A0A9D4CHJ1"/>